<evidence type="ECO:0000256" key="1">
    <source>
        <dbReference type="SAM" id="Phobius"/>
    </source>
</evidence>
<feature type="transmembrane region" description="Helical" evidence="1">
    <location>
        <begin position="180"/>
        <end position="199"/>
    </location>
</feature>
<dbReference type="Pfam" id="PF06687">
    <property type="entry name" value="SUR7"/>
    <property type="match status" value="1"/>
</dbReference>
<dbReference type="PANTHER" id="PTHR28013">
    <property type="entry name" value="PROTEIN DCV1-RELATED"/>
    <property type="match status" value="1"/>
</dbReference>
<dbReference type="STRING" id="945553.A0A0D2NMC2"/>
<dbReference type="OMA" id="FAGCTVC"/>
<reference evidence="3" key="1">
    <citation type="submission" date="2014-04" db="EMBL/GenBank/DDBJ databases">
        <title>Evolutionary Origins and Diversification of the Mycorrhizal Mutualists.</title>
        <authorList>
            <consortium name="DOE Joint Genome Institute"/>
            <consortium name="Mycorrhizal Genomics Consortium"/>
            <person name="Kohler A."/>
            <person name="Kuo A."/>
            <person name="Nagy L.G."/>
            <person name="Floudas D."/>
            <person name="Copeland A."/>
            <person name="Barry K.W."/>
            <person name="Cichocki N."/>
            <person name="Veneault-Fourrey C."/>
            <person name="LaButti K."/>
            <person name="Lindquist E.A."/>
            <person name="Lipzen A."/>
            <person name="Lundell T."/>
            <person name="Morin E."/>
            <person name="Murat C."/>
            <person name="Riley R."/>
            <person name="Ohm R."/>
            <person name="Sun H."/>
            <person name="Tunlid A."/>
            <person name="Henrissat B."/>
            <person name="Grigoriev I.V."/>
            <person name="Hibbett D.S."/>
            <person name="Martin F."/>
        </authorList>
    </citation>
    <scope>NUCLEOTIDE SEQUENCE [LARGE SCALE GENOMIC DNA]</scope>
    <source>
        <strain evidence="3">FD-334 SS-4</strain>
    </source>
</reference>
<dbReference type="PANTHER" id="PTHR28013:SF4">
    <property type="entry name" value="MARVEL DOMAIN-CONTAINING PROTEIN"/>
    <property type="match status" value="1"/>
</dbReference>
<dbReference type="AlphaFoldDB" id="A0A0D2NMC2"/>
<dbReference type="OrthoDB" id="2354757at2759"/>
<name>A0A0D2NMC2_HYPSF</name>
<keyword evidence="1" id="KW-1133">Transmembrane helix</keyword>
<keyword evidence="1" id="KW-0812">Transmembrane</keyword>
<evidence type="ECO:0008006" key="4">
    <source>
        <dbReference type="Google" id="ProtNLM"/>
    </source>
</evidence>
<protein>
    <recommendedName>
        <fullName evidence="4">Pali-domain-containing protein</fullName>
    </recommendedName>
</protein>
<dbReference type="Proteomes" id="UP000054270">
    <property type="component" value="Unassembled WGS sequence"/>
</dbReference>
<dbReference type="GO" id="GO:0032153">
    <property type="term" value="C:cell division site"/>
    <property type="evidence" value="ECO:0007669"/>
    <property type="project" value="TreeGrafter"/>
</dbReference>
<feature type="transmembrane region" description="Helical" evidence="1">
    <location>
        <begin position="138"/>
        <end position="160"/>
    </location>
</feature>
<accession>A0A0D2NMC2</accession>
<keyword evidence="3" id="KW-1185">Reference proteome</keyword>
<feature type="transmembrane region" description="Helical" evidence="1">
    <location>
        <begin position="108"/>
        <end position="126"/>
    </location>
</feature>
<dbReference type="InterPro" id="IPR051380">
    <property type="entry name" value="pH-response_reg_palI/RIM9"/>
</dbReference>
<keyword evidence="1" id="KW-0472">Membrane</keyword>
<gene>
    <name evidence="2" type="ORF">HYPSUDRAFT_45842</name>
</gene>
<proteinExistence type="predicted"/>
<evidence type="ECO:0000313" key="2">
    <source>
        <dbReference type="EMBL" id="KJA17851.1"/>
    </source>
</evidence>
<evidence type="ECO:0000313" key="3">
    <source>
        <dbReference type="Proteomes" id="UP000054270"/>
    </source>
</evidence>
<sequence>MSRAFCIPGIVFLTCALVLSFLASLSLPFLPALDIVRVKFGTNSTGTASAGSLPVVSELRLGVWAPCEYDLQGARTCAEKHHGYEVQIGNPLDLTKIATIKPSWTRGLAVHPVATAVTFIAFLLSFSTHITITLVASFVAFLAALITLIAFAIDIALFALVKHAINGLDIGANTDTAPGFWLTFASLILLLLGGCTVCFGRRRERMSSATTNYPMKTTGRGRFWAKITGKSRA</sequence>
<dbReference type="InterPro" id="IPR009571">
    <property type="entry name" value="SUR7/Rim9-like_fungi"/>
</dbReference>
<dbReference type="GO" id="GO:0005886">
    <property type="term" value="C:plasma membrane"/>
    <property type="evidence" value="ECO:0007669"/>
    <property type="project" value="InterPro"/>
</dbReference>
<dbReference type="EMBL" id="KN817597">
    <property type="protein sequence ID" value="KJA17851.1"/>
    <property type="molecule type" value="Genomic_DNA"/>
</dbReference>
<organism evidence="2 3">
    <name type="scientific">Hypholoma sublateritium (strain FD-334 SS-4)</name>
    <dbReference type="NCBI Taxonomy" id="945553"/>
    <lineage>
        <taxon>Eukaryota</taxon>
        <taxon>Fungi</taxon>
        <taxon>Dikarya</taxon>
        <taxon>Basidiomycota</taxon>
        <taxon>Agaricomycotina</taxon>
        <taxon>Agaricomycetes</taxon>
        <taxon>Agaricomycetidae</taxon>
        <taxon>Agaricales</taxon>
        <taxon>Agaricineae</taxon>
        <taxon>Strophariaceae</taxon>
        <taxon>Hypholoma</taxon>
    </lineage>
</organism>
<dbReference type="GO" id="GO:0035838">
    <property type="term" value="C:growing cell tip"/>
    <property type="evidence" value="ECO:0007669"/>
    <property type="project" value="TreeGrafter"/>
</dbReference>